<evidence type="ECO:0000256" key="1">
    <source>
        <dbReference type="SAM" id="Phobius"/>
    </source>
</evidence>
<feature type="transmembrane region" description="Helical" evidence="1">
    <location>
        <begin position="12"/>
        <end position="31"/>
    </location>
</feature>
<keyword evidence="1" id="KW-0812">Transmembrane</keyword>
<protein>
    <submittedName>
        <fullName evidence="2">Uncharacterized protein</fullName>
    </submittedName>
</protein>
<accession>A0A427B0H2</accession>
<keyword evidence="1" id="KW-0472">Membrane</keyword>
<dbReference type="Proteomes" id="UP000287651">
    <property type="component" value="Unassembled WGS sequence"/>
</dbReference>
<keyword evidence="1" id="KW-1133">Transmembrane helix</keyword>
<evidence type="ECO:0000313" key="2">
    <source>
        <dbReference type="EMBL" id="RRT81806.1"/>
    </source>
</evidence>
<dbReference type="AlphaFoldDB" id="A0A427B0H2"/>
<feature type="non-terminal residue" evidence="2">
    <location>
        <position position="1"/>
    </location>
</feature>
<dbReference type="InterPro" id="IPR011989">
    <property type="entry name" value="ARM-like"/>
</dbReference>
<dbReference type="Gene3D" id="1.25.10.10">
    <property type="entry name" value="Leucine-rich Repeat Variant"/>
    <property type="match status" value="1"/>
</dbReference>
<dbReference type="PANTHER" id="PTHR48202:SF1">
    <property type="entry name" value="ALPHA_BETA-HYDROLASES SUPERFAMILY PROTEIN"/>
    <property type="match status" value="1"/>
</dbReference>
<dbReference type="PANTHER" id="PTHR48202">
    <property type="entry name" value="ALPHA/BETA-HYDROLASES SUPERFAMILY PROTEIN"/>
    <property type="match status" value="1"/>
</dbReference>
<organism evidence="2 3">
    <name type="scientific">Ensete ventricosum</name>
    <name type="common">Abyssinian banana</name>
    <name type="synonym">Musa ensete</name>
    <dbReference type="NCBI Taxonomy" id="4639"/>
    <lineage>
        <taxon>Eukaryota</taxon>
        <taxon>Viridiplantae</taxon>
        <taxon>Streptophyta</taxon>
        <taxon>Embryophyta</taxon>
        <taxon>Tracheophyta</taxon>
        <taxon>Spermatophyta</taxon>
        <taxon>Magnoliopsida</taxon>
        <taxon>Liliopsida</taxon>
        <taxon>Zingiberales</taxon>
        <taxon>Musaceae</taxon>
        <taxon>Ensete</taxon>
    </lineage>
</organism>
<gene>
    <name evidence="2" type="ORF">B296_00011106</name>
</gene>
<sequence length="189" mass="19923">PSSPLRSLPFYAIAGTLVSAAALAAYVASYFPDRPSPRPDRIYADLEETLERSKSSVLRVVDRMRQTGAAATVLWKSLASVLSSANHEVRSGFELRVAALLADISAANGARRAAIVGAGSGAVVDWLLESVASSGHGGDRSGTQSESARALAHLIADPNVCQAVLGRPHAIPNLLRFIFSFQPKKSKVS</sequence>
<comment type="caution">
    <text evidence="2">The sequence shown here is derived from an EMBL/GenBank/DDBJ whole genome shotgun (WGS) entry which is preliminary data.</text>
</comment>
<proteinExistence type="predicted"/>
<name>A0A427B0H2_ENSVE</name>
<dbReference type="EMBL" id="AMZH03000822">
    <property type="protein sequence ID" value="RRT81806.1"/>
    <property type="molecule type" value="Genomic_DNA"/>
</dbReference>
<evidence type="ECO:0000313" key="3">
    <source>
        <dbReference type="Proteomes" id="UP000287651"/>
    </source>
</evidence>
<reference evidence="2 3" key="1">
    <citation type="journal article" date="2014" name="Agronomy (Basel)">
        <title>A Draft Genome Sequence for Ensete ventricosum, the Drought-Tolerant Tree Against Hunger.</title>
        <authorList>
            <person name="Harrison J."/>
            <person name="Moore K.A."/>
            <person name="Paszkiewicz K."/>
            <person name="Jones T."/>
            <person name="Grant M."/>
            <person name="Ambacheew D."/>
            <person name="Muzemil S."/>
            <person name="Studholme D.J."/>
        </authorList>
    </citation>
    <scope>NUCLEOTIDE SEQUENCE [LARGE SCALE GENOMIC DNA]</scope>
</reference>